<protein>
    <recommendedName>
        <fullName evidence="1">YdhG-like domain-containing protein</fullName>
    </recommendedName>
</protein>
<keyword evidence="3" id="KW-1185">Reference proteome</keyword>
<dbReference type="Proteomes" id="UP001333710">
    <property type="component" value="Chromosome"/>
</dbReference>
<proteinExistence type="predicted"/>
<accession>A0AA48KP93</accession>
<feature type="domain" description="YdhG-like" evidence="1">
    <location>
        <begin position="11"/>
        <end position="105"/>
    </location>
</feature>
<gene>
    <name evidence="2" type="ORF">MACH26_06990</name>
</gene>
<dbReference type="KEGG" id="pmaw:MACH26_06990"/>
<sequence length="108" mass="12165">MENHPIDLVSIANELEAFVQTCVPDSTSVSKYGGTLFTLKPEEKEGQFCGVFVYSAHVQLSLSHGPLLKDERKILKGTGKYRRHVNFKSQDQIDYAYLKELIIQAASF</sequence>
<dbReference type="AlphaFoldDB" id="A0AA48KP93"/>
<evidence type="ECO:0000313" key="3">
    <source>
        <dbReference type="Proteomes" id="UP001333710"/>
    </source>
</evidence>
<dbReference type="InterPro" id="IPR014922">
    <property type="entry name" value="YdhG-like"/>
</dbReference>
<reference evidence="2" key="1">
    <citation type="submission" date="2023-01" db="EMBL/GenBank/DDBJ databases">
        <title>Complete genome sequence of Planctobacterium marinum strain Dej080120_11.</title>
        <authorList>
            <person name="Ueki S."/>
            <person name="Maruyama F."/>
        </authorList>
    </citation>
    <scope>NUCLEOTIDE SEQUENCE</scope>
    <source>
        <strain evidence="2">Dej080120_11</strain>
    </source>
</reference>
<dbReference type="SUPFAM" id="SSF159888">
    <property type="entry name" value="YdhG-like"/>
    <property type="match status" value="1"/>
</dbReference>
<dbReference type="Gene3D" id="3.90.1150.200">
    <property type="match status" value="1"/>
</dbReference>
<organism evidence="2 3">
    <name type="scientific">Planctobacterium marinum</name>
    <dbReference type="NCBI Taxonomy" id="1631968"/>
    <lineage>
        <taxon>Bacteria</taxon>
        <taxon>Pseudomonadati</taxon>
        <taxon>Pseudomonadota</taxon>
        <taxon>Gammaproteobacteria</taxon>
        <taxon>Alteromonadales</taxon>
        <taxon>Alteromonadaceae</taxon>
        <taxon>Planctobacterium</taxon>
    </lineage>
</organism>
<evidence type="ECO:0000259" key="1">
    <source>
        <dbReference type="Pfam" id="PF08818"/>
    </source>
</evidence>
<name>A0AA48KP93_9ALTE</name>
<dbReference type="EMBL" id="AP027272">
    <property type="protein sequence ID" value="BDX05178.1"/>
    <property type="molecule type" value="Genomic_DNA"/>
</dbReference>
<dbReference type="Pfam" id="PF08818">
    <property type="entry name" value="DUF1801"/>
    <property type="match status" value="1"/>
</dbReference>
<evidence type="ECO:0000313" key="2">
    <source>
        <dbReference type="EMBL" id="BDX05178.1"/>
    </source>
</evidence>
<dbReference type="RefSeq" id="WP_338291145.1">
    <property type="nucleotide sequence ID" value="NZ_AP027272.1"/>
</dbReference>